<keyword evidence="6" id="KW-0407">Ion channel</keyword>
<reference evidence="11 12" key="1">
    <citation type="submission" date="2020-12" db="EMBL/GenBank/DDBJ databases">
        <title>FDA dAtabase for Regulatory Grade micrObial Sequences (FDA-ARGOS): Supporting development and validation of Infectious Disease Dx tests.</title>
        <authorList>
            <person name="Sproer C."/>
            <person name="Gronow S."/>
            <person name="Severitt S."/>
            <person name="Schroder I."/>
            <person name="Tallon L."/>
            <person name="Sadzewicz L."/>
            <person name="Zhao X."/>
            <person name="Boylan J."/>
            <person name="Ott S."/>
            <person name="Bowen H."/>
            <person name="Vavikolanu K."/>
            <person name="Mehta A."/>
            <person name="Aluvathingal J."/>
            <person name="Nadendla S."/>
            <person name="Lowell S."/>
            <person name="Myers T."/>
            <person name="Yan Y."/>
            <person name="Sichtig H."/>
        </authorList>
    </citation>
    <scope>NUCLEOTIDE SEQUENCE [LARGE SCALE GENOMIC DNA]</scope>
    <source>
        <strain evidence="11 12">FDAARGOS_1053</strain>
    </source>
</reference>
<organism evidence="11 12">
    <name type="scientific">Corynebacterium glucuronolyticum</name>
    <dbReference type="NCBI Taxonomy" id="39791"/>
    <lineage>
        <taxon>Bacteria</taxon>
        <taxon>Bacillati</taxon>
        <taxon>Actinomycetota</taxon>
        <taxon>Actinomycetes</taxon>
        <taxon>Mycobacteriales</taxon>
        <taxon>Corynebacteriaceae</taxon>
        <taxon>Corynebacterium</taxon>
    </lineage>
</organism>
<dbReference type="RefSeq" id="WP_084036122.1">
    <property type="nucleotide sequence ID" value="NZ_CP066007.1"/>
</dbReference>
<feature type="transmembrane region" description="Helical" evidence="10">
    <location>
        <begin position="50"/>
        <end position="68"/>
    </location>
</feature>
<comment type="subcellular location">
    <subcellularLocation>
        <location evidence="1">Cell membrane</location>
        <topology evidence="1">Multi-pass membrane protein</topology>
    </subcellularLocation>
</comment>
<feature type="transmembrane region" description="Helical" evidence="10">
    <location>
        <begin position="26"/>
        <end position="43"/>
    </location>
</feature>
<evidence type="ECO:0000256" key="2">
    <source>
        <dbReference type="ARBA" id="ARBA00022475"/>
    </source>
</evidence>
<evidence type="ECO:0000256" key="4">
    <source>
        <dbReference type="ARBA" id="ARBA00022989"/>
    </source>
</evidence>
<protein>
    <recommendedName>
        <fullName evidence="10">Fluoride-specific ion channel</fullName>
    </recommendedName>
</protein>
<evidence type="ECO:0000256" key="10">
    <source>
        <dbReference type="RuleBase" id="RU004340"/>
    </source>
</evidence>
<comment type="function">
    <text evidence="9">Fluoride-specific ion channel. Important for reducing fluoride concentration in the cell, thus reducing its toxicity.</text>
</comment>
<gene>
    <name evidence="11" type="ORF">I6I10_05330</name>
</gene>
<comment type="catalytic activity">
    <reaction evidence="8">
        <text>fluoride(in) = fluoride(out)</text>
        <dbReference type="Rhea" id="RHEA:76159"/>
        <dbReference type="ChEBI" id="CHEBI:17051"/>
    </reaction>
    <physiologicalReaction direction="left-to-right" evidence="8">
        <dbReference type="Rhea" id="RHEA:76160"/>
    </physiologicalReaction>
</comment>
<sequence length="100" mass="10471">MEKLTIALAAGFGALARYALTALPAGDALTLVAINAVGCLLIGAKPSPAWWSTGFLGGFTSFSTYMLVSFTDRSALYLFASAVICVAAWFAGDAIRRRTC</sequence>
<dbReference type="Proteomes" id="UP000596145">
    <property type="component" value="Chromosome"/>
</dbReference>
<dbReference type="OrthoDB" id="4408652at2"/>
<evidence type="ECO:0000256" key="1">
    <source>
        <dbReference type="ARBA" id="ARBA00004651"/>
    </source>
</evidence>
<evidence type="ECO:0000256" key="3">
    <source>
        <dbReference type="ARBA" id="ARBA00022692"/>
    </source>
</evidence>
<evidence type="ECO:0000256" key="5">
    <source>
        <dbReference type="ARBA" id="ARBA00023136"/>
    </source>
</evidence>
<evidence type="ECO:0000256" key="7">
    <source>
        <dbReference type="ARBA" id="ARBA00035120"/>
    </source>
</evidence>
<dbReference type="AlphaFoldDB" id="A0A7T4EH62"/>
<feature type="transmembrane region" description="Helical" evidence="10">
    <location>
        <begin position="74"/>
        <end position="92"/>
    </location>
</feature>
<dbReference type="GeneID" id="92760845"/>
<comment type="similarity">
    <text evidence="7 10">Belongs to the fluoride channel Fluc/FEX (TC 1.A.43) family.</text>
</comment>
<dbReference type="InterPro" id="IPR003691">
    <property type="entry name" value="FluC"/>
</dbReference>
<accession>A0A7T4EH62</accession>
<evidence type="ECO:0000256" key="9">
    <source>
        <dbReference type="ARBA" id="ARBA00049940"/>
    </source>
</evidence>
<dbReference type="GO" id="GO:0034220">
    <property type="term" value="P:monoatomic ion transmembrane transport"/>
    <property type="evidence" value="ECO:0007669"/>
    <property type="project" value="UniProtKB-KW"/>
</dbReference>
<evidence type="ECO:0000256" key="6">
    <source>
        <dbReference type="ARBA" id="ARBA00023303"/>
    </source>
</evidence>
<evidence type="ECO:0000313" key="12">
    <source>
        <dbReference type="Proteomes" id="UP000596145"/>
    </source>
</evidence>
<dbReference type="Pfam" id="PF02537">
    <property type="entry name" value="CRCB"/>
    <property type="match status" value="1"/>
</dbReference>
<keyword evidence="3 10" id="KW-0812">Transmembrane</keyword>
<evidence type="ECO:0000313" key="11">
    <source>
        <dbReference type="EMBL" id="QQB47316.1"/>
    </source>
</evidence>
<dbReference type="EMBL" id="CP066007">
    <property type="protein sequence ID" value="QQB47316.1"/>
    <property type="molecule type" value="Genomic_DNA"/>
</dbReference>
<keyword evidence="6" id="KW-0406">Ion transport</keyword>
<keyword evidence="2 10" id="KW-1003">Cell membrane</keyword>
<keyword evidence="4 10" id="KW-1133">Transmembrane helix</keyword>
<keyword evidence="5 10" id="KW-0472">Membrane</keyword>
<dbReference type="GO" id="GO:0005886">
    <property type="term" value="C:plasma membrane"/>
    <property type="evidence" value="ECO:0007669"/>
    <property type="project" value="UniProtKB-SubCell"/>
</dbReference>
<proteinExistence type="inferred from homology"/>
<name>A0A7T4EH62_9CORY</name>
<evidence type="ECO:0000256" key="8">
    <source>
        <dbReference type="ARBA" id="ARBA00035585"/>
    </source>
</evidence>
<keyword evidence="6" id="KW-0813">Transport</keyword>